<dbReference type="PANTHER" id="PTHR33103:SF110">
    <property type="entry name" value="DUF674 FAMILY PROTEIN"/>
    <property type="match status" value="1"/>
</dbReference>
<comment type="caution">
    <text evidence="2">The sequence shown here is derived from an EMBL/GenBank/DDBJ whole genome shotgun (WGS) entry which is preliminary data.</text>
</comment>
<dbReference type="InterPro" id="IPR007750">
    <property type="entry name" value="DUF674"/>
</dbReference>
<reference evidence="2 3" key="1">
    <citation type="journal article" date="2019" name="Genome Biol. Evol.">
        <title>Insights into the evolution of the New World diploid cottons (Gossypium, subgenus Houzingenia) based on genome sequencing.</title>
        <authorList>
            <person name="Grover C.E."/>
            <person name="Arick M.A. 2nd"/>
            <person name="Thrash A."/>
            <person name="Conover J.L."/>
            <person name="Sanders W.S."/>
            <person name="Peterson D.G."/>
            <person name="Frelichowski J.E."/>
            <person name="Scheffler J.A."/>
            <person name="Scheffler B.E."/>
            <person name="Wendel J.F."/>
        </authorList>
    </citation>
    <scope>NUCLEOTIDE SEQUENCE [LARGE SCALE GENOMIC DNA]</scope>
    <source>
        <strain evidence="2">5</strain>
        <tissue evidence="2">Leaf</tissue>
    </source>
</reference>
<dbReference type="EMBL" id="JABEZY010000011">
    <property type="protein sequence ID" value="MBA0749994.1"/>
    <property type="molecule type" value="Genomic_DNA"/>
</dbReference>
<evidence type="ECO:0000313" key="3">
    <source>
        <dbReference type="Proteomes" id="UP000593579"/>
    </source>
</evidence>
<proteinExistence type="predicted"/>
<evidence type="ECO:0000313" key="2">
    <source>
        <dbReference type="EMBL" id="MBA0749994.1"/>
    </source>
</evidence>
<evidence type="ECO:0000256" key="1">
    <source>
        <dbReference type="SAM" id="Phobius"/>
    </source>
</evidence>
<dbReference type="OrthoDB" id="1299777at2759"/>
<feature type="transmembrane region" description="Helical" evidence="1">
    <location>
        <begin position="12"/>
        <end position="30"/>
    </location>
</feature>
<organism evidence="2 3">
    <name type="scientific">Gossypium gossypioides</name>
    <name type="common">Mexican cotton</name>
    <name type="synonym">Selera gossypioides</name>
    <dbReference type="NCBI Taxonomy" id="34282"/>
    <lineage>
        <taxon>Eukaryota</taxon>
        <taxon>Viridiplantae</taxon>
        <taxon>Streptophyta</taxon>
        <taxon>Embryophyta</taxon>
        <taxon>Tracheophyta</taxon>
        <taxon>Spermatophyta</taxon>
        <taxon>Magnoliopsida</taxon>
        <taxon>eudicotyledons</taxon>
        <taxon>Gunneridae</taxon>
        <taxon>Pentapetalae</taxon>
        <taxon>rosids</taxon>
        <taxon>malvids</taxon>
        <taxon>Malvales</taxon>
        <taxon>Malvaceae</taxon>
        <taxon>Malvoideae</taxon>
        <taxon>Gossypium</taxon>
    </lineage>
</organism>
<dbReference type="Pfam" id="PF05056">
    <property type="entry name" value="DUF674"/>
    <property type="match status" value="1"/>
</dbReference>
<dbReference type="PANTHER" id="PTHR33103">
    <property type="entry name" value="OS01G0153900 PROTEIN"/>
    <property type="match status" value="1"/>
</dbReference>
<keyword evidence="1" id="KW-0812">Transmembrane</keyword>
<keyword evidence="1" id="KW-1133">Transmembrane helix</keyword>
<dbReference type="Proteomes" id="UP000593579">
    <property type="component" value="Unassembled WGS sequence"/>
</dbReference>
<dbReference type="AlphaFoldDB" id="A0A7J9CNV9"/>
<keyword evidence="1" id="KW-0472">Membrane</keyword>
<keyword evidence="3" id="KW-1185">Reference proteome</keyword>
<protein>
    <submittedName>
        <fullName evidence="2">Uncharacterized protein</fullName>
    </submittedName>
</protein>
<name>A0A7J9CNV9_GOSGO</name>
<accession>A0A7J9CNV9</accession>
<sequence length="109" mass="12303">MRRAQSEFSRLFLKNNVFSSLLAAYAYFWWHQSVVQNIPLPFYFYVGSSSGEGDYVKGVVTITLLNKFKVQDVGVLEEKVIDMGVDEGMKLLRALLLSKTVLTSVFAGK</sequence>
<gene>
    <name evidence="2" type="ORF">Gogos_003863</name>
</gene>